<accession>A0ABW7EUR8</accession>
<comment type="caution">
    <text evidence="1">The sequence shown here is derived from an EMBL/GenBank/DDBJ whole genome shotgun (WGS) entry which is preliminary data.</text>
</comment>
<reference evidence="1 2" key="1">
    <citation type="submission" date="2024-09" db="EMBL/GenBank/DDBJ databases">
        <title>Novel species of the genus Pelomonas and Roseateles isolated from streams.</title>
        <authorList>
            <person name="Lu H."/>
        </authorList>
    </citation>
    <scope>NUCLEOTIDE SEQUENCE [LARGE SCALE GENOMIC DNA]</scope>
    <source>
        <strain evidence="1 2">DC23W</strain>
    </source>
</reference>
<name>A0ABW7EUR8_9BURK</name>
<dbReference type="NCBIfam" id="NF033522">
    <property type="entry name" value="lasso_benenodin"/>
    <property type="match status" value="1"/>
</dbReference>
<proteinExistence type="predicted"/>
<dbReference type="RefSeq" id="WP_394473313.1">
    <property type="nucleotide sequence ID" value="NZ_JBIGHY010000019.1"/>
</dbReference>
<organism evidence="1 2">
    <name type="scientific">Pelomonas dachongensis</name>
    <dbReference type="NCBI Taxonomy" id="3299029"/>
    <lineage>
        <taxon>Bacteria</taxon>
        <taxon>Pseudomonadati</taxon>
        <taxon>Pseudomonadota</taxon>
        <taxon>Betaproteobacteria</taxon>
        <taxon>Burkholderiales</taxon>
        <taxon>Sphaerotilaceae</taxon>
        <taxon>Roseateles</taxon>
    </lineage>
</organism>
<dbReference type="Proteomes" id="UP001606300">
    <property type="component" value="Unassembled WGS sequence"/>
</dbReference>
<protein>
    <submittedName>
        <fullName evidence="1">Benenodin family lasso peptide</fullName>
    </submittedName>
</protein>
<sequence length="38" mass="4238">MSEAPQLEIVDLGDAKEETKGTIQGDVLEDNQTVFYRP</sequence>
<dbReference type="InterPro" id="IPR049805">
    <property type="entry name" value="Lasso_benenodin"/>
</dbReference>
<keyword evidence="2" id="KW-1185">Reference proteome</keyword>
<gene>
    <name evidence="1" type="ORF">ACG02S_25505</name>
</gene>
<evidence type="ECO:0000313" key="2">
    <source>
        <dbReference type="Proteomes" id="UP001606300"/>
    </source>
</evidence>
<dbReference type="EMBL" id="JBIGHY010000019">
    <property type="protein sequence ID" value="MFG6417255.1"/>
    <property type="molecule type" value="Genomic_DNA"/>
</dbReference>
<evidence type="ECO:0000313" key="1">
    <source>
        <dbReference type="EMBL" id="MFG6417255.1"/>
    </source>
</evidence>